<organism evidence="1">
    <name type="scientific">Brachypodium distachyon</name>
    <name type="common">Purple false brome</name>
    <name type="synonym">Trachynia distachya</name>
    <dbReference type="NCBI Taxonomy" id="15368"/>
    <lineage>
        <taxon>Eukaryota</taxon>
        <taxon>Viridiplantae</taxon>
        <taxon>Streptophyta</taxon>
        <taxon>Embryophyta</taxon>
        <taxon>Tracheophyta</taxon>
        <taxon>Spermatophyta</taxon>
        <taxon>Magnoliopsida</taxon>
        <taxon>Liliopsida</taxon>
        <taxon>Poales</taxon>
        <taxon>Poaceae</taxon>
        <taxon>BOP clade</taxon>
        <taxon>Pooideae</taxon>
        <taxon>Stipodae</taxon>
        <taxon>Brachypodieae</taxon>
        <taxon>Brachypodium</taxon>
    </lineage>
</organism>
<evidence type="ECO:0008006" key="4">
    <source>
        <dbReference type="Google" id="ProtNLM"/>
    </source>
</evidence>
<dbReference type="OrthoDB" id="696471at2759"/>
<dbReference type="InterPro" id="IPR053253">
    <property type="entry name" value="Sex_diff_modulator"/>
</dbReference>
<dbReference type="STRING" id="15368.A0A0Q3E6M7"/>
<accession>A0A0Q3E6M7</accession>
<dbReference type="PANTHER" id="PTHR33087:SF46">
    <property type="entry name" value="OS07G0539200 PROTEIN"/>
    <property type="match status" value="1"/>
</dbReference>
<gene>
    <name evidence="1" type="ORF">BRADI_5g03620v3</name>
</gene>
<name>A0A0Q3E6M7_BRADI</name>
<dbReference type="EnsemblPlants" id="KQJ81876">
    <property type="protein sequence ID" value="KQJ81876"/>
    <property type="gene ID" value="BRADI_5g03620v3"/>
</dbReference>
<evidence type="ECO:0000313" key="2">
    <source>
        <dbReference type="EnsemblPlants" id="KQJ81876"/>
    </source>
</evidence>
<dbReference type="EMBL" id="CM000884">
    <property type="protein sequence ID" value="KQJ81876.1"/>
    <property type="molecule type" value="Genomic_DNA"/>
</dbReference>
<reference evidence="1" key="2">
    <citation type="submission" date="2017-06" db="EMBL/GenBank/DDBJ databases">
        <title>WGS assembly of Brachypodium distachyon.</title>
        <authorList>
            <consortium name="The International Brachypodium Initiative"/>
            <person name="Lucas S."/>
            <person name="Harmon-Smith M."/>
            <person name="Lail K."/>
            <person name="Tice H."/>
            <person name="Grimwood J."/>
            <person name="Bruce D."/>
            <person name="Barry K."/>
            <person name="Shu S."/>
            <person name="Lindquist E."/>
            <person name="Wang M."/>
            <person name="Pitluck S."/>
            <person name="Vogel J.P."/>
            <person name="Garvin D.F."/>
            <person name="Mockler T.C."/>
            <person name="Schmutz J."/>
            <person name="Rokhsar D."/>
            <person name="Bevan M.W."/>
        </authorList>
    </citation>
    <scope>NUCLEOTIDE SEQUENCE</scope>
    <source>
        <strain evidence="1">Bd21</strain>
    </source>
</reference>
<reference evidence="2" key="3">
    <citation type="submission" date="2018-08" db="UniProtKB">
        <authorList>
            <consortium name="EnsemblPlants"/>
        </authorList>
    </citation>
    <scope>IDENTIFICATION</scope>
    <source>
        <strain evidence="2">cv. Bd21</strain>
    </source>
</reference>
<dbReference type="Proteomes" id="UP000008810">
    <property type="component" value="Chromosome 5"/>
</dbReference>
<reference evidence="1 2" key="1">
    <citation type="journal article" date="2010" name="Nature">
        <title>Genome sequencing and analysis of the model grass Brachypodium distachyon.</title>
        <authorList>
            <consortium name="International Brachypodium Initiative"/>
        </authorList>
    </citation>
    <scope>NUCLEOTIDE SEQUENCE [LARGE SCALE GENOMIC DNA]</scope>
    <source>
        <strain evidence="1 2">Bd21</strain>
    </source>
</reference>
<dbReference type="AlphaFoldDB" id="A0A0Q3E6M7"/>
<sequence>MAWPHIPSSRAFPQEVMRRGDPELRLEEACIVISRTPEMEEMEKMLVDRVLLVTILPGVENPPRRVTIRNVIDTIMSKCGIEDGISCKLSSPPAHYLFRFNRPEDCTAALNQSMQMEVNGCTIKFARWKRSYRGEEALLPFSTVVSLDGFPEDGYERGFVQKIVNELGGEFIEHLTPVDLRCVKLKAWIRNPWKLPKKLRLEVPEPFRFTIPDDDDELGIEQSFEVPGTALSRVGQDAARHGVMAPDERVVFVGNHDGNIFRLAILADPIGVVDDPPNGVNRVASSRYGGVVLFLLGAAACVWLHRRN</sequence>
<protein>
    <recommendedName>
        <fullName evidence="4">DUF4283 domain-containing protein</fullName>
    </recommendedName>
</protein>
<dbReference type="FunCoup" id="A0A0Q3E6M7">
    <property type="interactions" value="201"/>
</dbReference>
<evidence type="ECO:0000313" key="1">
    <source>
        <dbReference type="EMBL" id="KQJ81876.1"/>
    </source>
</evidence>
<dbReference type="Gramene" id="KQJ81876">
    <property type="protein sequence ID" value="KQJ81876"/>
    <property type="gene ID" value="BRADI_5g03620v3"/>
</dbReference>
<dbReference type="InParanoid" id="A0A0Q3E6M7"/>
<proteinExistence type="predicted"/>
<dbReference type="PANTHER" id="PTHR33087">
    <property type="entry name" value="OS07G0539200 PROTEIN"/>
    <property type="match status" value="1"/>
</dbReference>
<keyword evidence="3" id="KW-1185">Reference proteome</keyword>
<evidence type="ECO:0000313" key="3">
    <source>
        <dbReference type="Proteomes" id="UP000008810"/>
    </source>
</evidence>